<evidence type="ECO:0000256" key="1">
    <source>
        <dbReference type="ARBA" id="ARBA00022723"/>
    </source>
</evidence>
<dbReference type="InterPro" id="IPR036397">
    <property type="entry name" value="RNaseH_sf"/>
</dbReference>
<dbReference type="InterPro" id="IPR057670">
    <property type="entry name" value="SH3_retrovirus"/>
</dbReference>
<dbReference type="EMBL" id="BQNB010011527">
    <property type="protein sequence ID" value="GJS91713.1"/>
    <property type="molecule type" value="Genomic_DNA"/>
</dbReference>
<evidence type="ECO:0000313" key="6">
    <source>
        <dbReference type="Proteomes" id="UP001151760"/>
    </source>
</evidence>
<dbReference type="CDD" id="cd09272">
    <property type="entry name" value="RNase_HI_RT_Ty1"/>
    <property type="match status" value="1"/>
</dbReference>
<reference evidence="5" key="1">
    <citation type="journal article" date="2022" name="Int. J. Mol. Sci.">
        <title>Draft Genome of Tanacetum Coccineum: Genomic Comparison of Closely Related Tanacetum-Family Plants.</title>
        <authorList>
            <person name="Yamashiro T."/>
            <person name="Shiraishi A."/>
            <person name="Nakayama K."/>
            <person name="Satake H."/>
        </authorList>
    </citation>
    <scope>NUCLEOTIDE SEQUENCE</scope>
</reference>
<dbReference type="PANTHER" id="PTHR42648:SF32">
    <property type="entry name" value="RIBONUCLEASE H-LIKE DOMAIN, GAG-PRE-INTEGRASE DOMAIN PROTEIN-RELATED"/>
    <property type="match status" value="1"/>
</dbReference>
<evidence type="ECO:0000256" key="2">
    <source>
        <dbReference type="ARBA" id="ARBA00022801"/>
    </source>
</evidence>
<comment type="caution">
    <text evidence="5">The sequence shown here is derived from an EMBL/GenBank/DDBJ whole genome shotgun (WGS) entry which is preliminary data.</text>
</comment>
<evidence type="ECO:0000256" key="3">
    <source>
        <dbReference type="SAM" id="MobiDB-lite"/>
    </source>
</evidence>
<feature type="region of interest" description="Disordered" evidence="3">
    <location>
        <begin position="461"/>
        <end position="499"/>
    </location>
</feature>
<dbReference type="PROSITE" id="PS50994">
    <property type="entry name" value="INTEGRASE"/>
    <property type="match status" value="1"/>
</dbReference>
<keyword evidence="2" id="KW-0378">Hydrolase</keyword>
<dbReference type="Pfam" id="PF13976">
    <property type="entry name" value="gag_pre-integrs"/>
    <property type="match status" value="1"/>
</dbReference>
<dbReference type="InterPro" id="IPR043502">
    <property type="entry name" value="DNA/RNA_pol_sf"/>
</dbReference>
<evidence type="ECO:0000259" key="4">
    <source>
        <dbReference type="PROSITE" id="PS50994"/>
    </source>
</evidence>
<keyword evidence="1" id="KW-0479">Metal-binding</keyword>
<feature type="region of interest" description="Disordered" evidence="3">
    <location>
        <begin position="1228"/>
        <end position="1266"/>
    </location>
</feature>
<keyword evidence="6" id="KW-1185">Reference proteome</keyword>
<dbReference type="Pfam" id="PF07727">
    <property type="entry name" value="RVT_2"/>
    <property type="match status" value="1"/>
</dbReference>
<dbReference type="InterPro" id="IPR013103">
    <property type="entry name" value="RVT_2"/>
</dbReference>
<feature type="domain" description="Integrase catalytic" evidence="4">
    <location>
        <begin position="149"/>
        <end position="333"/>
    </location>
</feature>
<dbReference type="Pfam" id="PF25597">
    <property type="entry name" value="SH3_retrovirus"/>
    <property type="match status" value="1"/>
</dbReference>
<dbReference type="Gene3D" id="3.30.420.10">
    <property type="entry name" value="Ribonuclease H-like superfamily/Ribonuclease H"/>
    <property type="match status" value="1"/>
</dbReference>
<dbReference type="InterPro" id="IPR039537">
    <property type="entry name" value="Retrotran_Ty1/copia-like"/>
</dbReference>
<dbReference type="Proteomes" id="UP001151760">
    <property type="component" value="Unassembled WGS sequence"/>
</dbReference>
<proteinExistence type="predicted"/>
<feature type="compositionally biased region" description="Polar residues" evidence="3">
    <location>
        <begin position="521"/>
        <end position="543"/>
    </location>
</feature>
<reference evidence="5" key="2">
    <citation type="submission" date="2022-01" db="EMBL/GenBank/DDBJ databases">
        <authorList>
            <person name="Yamashiro T."/>
            <person name="Shiraishi A."/>
            <person name="Satake H."/>
            <person name="Nakayama K."/>
        </authorList>
    </citation>
    <scope>NUCLEOTIDE SEQUENCE</scope>
</reference>
<feature type="region of interest" description="Disordered" evidence="3">
    <location>
        <begin position="520"/>
        <end position="549"/>
    </location>
</feature>
<sequence length="1594" mass="178719">MYNSPSQTRTRAFNQKSAAKTNNLNEKVKTAKVNNVTTAGPKAVVSAAKGNGENVVKSSACWIWRPTGNDIDGGFVAFGGSPKEGKITRKGKIRTGKLDFEDVYFVKELKFNLFSVSQMCDKKSSVLFTENECLVLSPDFNLLDESQVLLKVPRQNNMYSFDLKNVVPSGGLTCLFAKATIDESNLWHRRLGHINFKTINKLVRGNLVRGLPSKIFVMTILVLLVRRERNTKPLVKVIRCDNGTEFKNNDMNQFCGIKGIKREFSVARTPQQNGVAERKNRTLIEAARTMLADSLLPTTFWAEAVSTACYVQNRVLVTKPHNKTPYELLHGRPPSISFMRPFGCPVTILNTLDPLGKFDGKADEGFFVGYSINSKAFRVFNTRTRKVEENLHITFLENKPNVAGSGPDWLFDIDLLTNSMNYEPVTAGNQTNKNAGIKDNVDAVPTQQYILLPLLYDSPQSSKDAVADDAGKKTNEEPANEGERNGQEKEGGASNKEDDQNVQDFRAALDNLLVQQKEGYANSTNRDSTVSPSVSTAGQSFTNVDDLPTDPLMPDLEDTADLLNTGIFSGAYDDEDVGAEADLNNLETTMNVSPIPTTRIHKDHPKDQIIGDINSATQTRRMTKISEELAMVSYIKKQRRTNHKDYQNCLFTCFLSQIEPKKVTQALTDPSWIEAMQDELLQFSLRDWLIYQKASMPLEQNGIEAIRLFLAYASFMGFIVYQMDVKSAFLYGTIEEEVYVYQPPGFEDPQFPGKVYKVEKALYSLHQALRAWYEALSTYLLENRFRRGTIDKTLFIKKDKGDIMLVQVYVDDIIFGSTKKSLCVEFEQMMHKKFQMSSMGELTFFLELQVMQKDDGIFISQDKYVADILKKFDFVTVKTASTPIETNKALLKVEEDVDVDTSHLHAVKRVFRYLKGQPKLGLWYPRDSPFDLEAFSDSDYAGASLDRKSTTGGCQFLGKRLISWQCKKQTIVANSTTEVEYVVAVNCYGHVLWIQNQMLDYGFNFMNTKIYINNESTICIVKNPVFHSKTKHIEIRHHFIRDSYEKKLIQFVDQQNMVACLERTEENAEFHQINTTNSQTVNDVKQVHATVNGKTVVIPESSVRSDLLFNDEDGITCLTNTAIFENLALMGYESDSDKLTFQKALFSPQWKYLIHTILHCLSSKSTSWNEFSTNIASVVICLATGQKFNFSKLIFDVVGGEGLGQPSEPQPPSSTTQPIIEEQIPITELSSPQNTQSPRQPLQKDSQLPQTSVPIPNVADDAVFKERDGRVVRATTTAASLDAAPASDPGAKKPWGDLTDFIPPTPHDSPLLGGHTPGSDEGRPNINELMAICTNLSNRILALEQSKIAQDLVINKLQKKVKRLEKALRARTLGMKLFKIGTSRRKGLDKENVSIQRRKSDKTKPMFKDSDFDVLDDAMENVKGGSTGEQIITAGDTLNTASINVSTIGPSNGSADGPSTSTTGDIFEDEMTTIVDTLVAIRSARPRTTSVVICNVEEEPRRATPVQIVQSQDKDKGKMVEPEPILKNPRKAQIQMDEELAQRLFEEEQAQFKREQRIARERAAEQEAKDAALIEQMEDVQARMDVDELLATRL</sequence>
<feature type="compositionally biased region" description="Polar residues" evidence="3">
    <location>
        <begin position="1229"/>
        <end position="1254"/>
    </location>
</feature>
<name>A0ABQ4ZSA7_9ASTR</name>
<feature type="compositionally biased region" description="Basic and acidic residues" evidence="3">
    <location>
        <begin position="465"/>
        <end position="499"/>
    </location>
</feature>
<dbReference type="InterPro" id="IPR001584">
    <property type="entry name" value="Integrase_cat-core"/>
</dbReference>
<evidence type="ECO:0000313" key="5">
    <source>
        <dbReference type="EMBL" id="GJS91713.1"/>
    </source>
</evidence>
<dbReference type="InterPro" id="IPR012337">
    <property type="entry name" value="RNaseH-like_sf"/>
</dbReference>
<feature type="region of interest" description="Disordered" evidence="3">
    <location>
        <begin position="1"/>
        <end position="21"/>
    </location>
</feature>
<dbReference type="InterPro" id="IPR025724">
    <property type="entry name" value="GAG-pre-integrase_dom"/>
</dbReference>
<gene>
    <name evidence="5" type="ORF">Tco_0774349</name>
</gene>
<dbReference type="SUPFAM" id="SSF53098">
    <property type="entry name" value="Ribonuclease H-like"/>
    <property type="match status" value="1"/>
</dbReference>
<accession>A0ABQ4ZSA7</accession>
<feature type="region of interest" description="Disordered" evidence="3">
    <location>
        <begin position="1281"/>
        <end position="1323"/>
    </location>
</feature>
<dbReference type="SUPFAM" id="SSF56672">
    <property type="entry name" value="DNA/RNA polymerases"/>
    <property type="match status" value="1"/>
</dbReference>
<dbReference type="PANTHER" id="PTHR42648">
    <property type="entry name" value="TRANSPOSASE, PUTATIVE-RELATED"/>
    <property type="match status" value="1"/>
</dbReference>
<protein>
    <submittedName>
        <fullName evidence="5">Ribonuclease H-like domain-containing protein</fullName>
    </submittedName>
</protein>
<organism evidence="5 6">
    <name type="scientific">Tanacetum coccineum</name>
    <dbReference type="NCBI Taxonomy" id="301880"/>
    <lineage>
        <taxon>Eukaryota</taxon>
        <taxon>Viridiplantae</taxon>
        <taxon>Streptophyta</taxon>
        <taxon>Embryophyta</taxon>
        <taxon>Tracheophyta</taxon>
        <taxon>Spermatophyta</taxon>
        <taxon>Magnoliopsida</taxon>
        <taxon>eudicotyledons</taxon>
        <taxon>Gunneridae</taxon>
        <taxon>Pentapetalae</taxon>
        <taxon>asterids</taxon>
        <taxon>campanulids</taxon>
        <taxon>Asterales</taxon>
        <taxon>Asteraceae</taxon>
        <taxon>Asteroideae</taxon>
        <taxon>Anthemideae</taxon>
        <taxon>Anthemidinae</taxon>
        <taxon>Tanacetum</taxon>
    </lineage>
</organism>